<evidence type="ECO:0000313" key="2">
    <source>
        <dbReference type="EMBL" id="KAJ4394842.1"/>
    </source>
</evidence>
<feature type="transmembrane region" description="Helical" evidence="1">
    <location>
        <begin position="124"/>
        <end position="147"/>
    </location>
</feature>
<evidence type="ECO:0000313" key="3">
    <source>
        <dbReference type="Proteomes" id="UP001140453"/>
    </source>
</evidence>
<dbReference type="PANTHER" id="PTHR35179:SF1">
    <property type="entry name" value="INTEGRAL MEMBRANE PROTEIN"/>
    <property type="match status" value="1"/>
</dbReference>
<keyword evidence="1" id="KW-1133">Transmembrane helix</keyword>
<reference evidence="2" key="1">
    <citation type="submission" date="2022-10" db="EMBL/GenBank/DDBJ databases">
        <title>Tapping the CABI collections for fungal endophytes: first genome assemblies for Collariella, Neodidymelliopsis, Ascochyta clinopodiicola, Didymella pomorum, Didymosphaeria variabile, Neocosmospora piperis and Neocucurbitaria cava.</title>
        <authorList>
            <person name="Hill R."/>
        </authorList>
    </citation>
    <scope>NUCLEOTIDE SEQUENCE</scope>
    <source>
        <strain evidence="2">IMI 355082</strain>
    </source>
</reference>
<dbReference type="OrthoDB" id="3205825at2759"/>
<feature type="transmembrane region" description="Helical" evidence="1">
    <location>
        <begin position="167"/>
        <end position="188"/>
    </location>
</feature>
<dbReference type="PANTHER" id="PTHR35179">
    <property type="entry name" value="PROTEIN CBG02620"/>
    <property type="match status" value="1"/>
</dbReference>
<keyword evidence="1" id="KW-0472">Membrane</keyword>
<dbReference type="EMBL" id="JAPEVB010000002">
    <property type="protein sequence ID" value="KAJ4394842.1"/>
    <property type="molecule type" value="Genomic_DNA"/>
</dbReference>
<name>A0A9W9D0G4_9PEZI</name>
<dbReference type="Proteomes" id="UP001140453">
    <property type="component" value="Unassembled WGS sequence"/>
</dbReference>
<keyword evidence="1" id="KW-0812">Transmembrane</keyword>
<proteinExistence type="predicted"/>
<protein>
    <recommendedName>
        <fullName evidence="4">Transmembrane protein</fullName>
    </recommendedName>
</protein>
<feature type="transmembrane region" description="Helical" evidence="1">
    <location>
        <begin position="62"/>
        <end position="82"/>
    </location>
</feature>
<evidence type="ECO:0008006" key="4">
    <source>
        <dbReference type="Google" id="ProtNLM"/>
    </source>
</evidence>
<gene>
    <name evidence="2" type="ORF">N0V93_004062</name>
</gene>
<dbReference type="AlphaFoldDB" id="A0A9W9D0G4"/>
<evidence type="ECO:0000256" key="1">
    <source>
        <dbReference type="SAM" id="Phobius"/>
    </source>
</evidence>
<feature type="transmembrane region" description="Helical" evidence="1">
    <location>
        <begin position="88"/>
        <end position="112"/>
    </location>
</feature>
<sequence length="436" mass="49539">MLDLLSPNFKLEEVSQDDMIIASIAWGFTLGFGWLTTWTAMRQTGNIWRRYGTVSIHNTYIWLLWLEILVCLVFSIICWLYLKGIIKPSFAFYFSIVTLWALQVQLLLQIIVNRCAILIPDRRVVWRLKFFTALFITAINISVYIIWVPTRLQISQRFISINDWWDRIEKCIYLCVDAALNFYFILIVKRSLISNGLPKYKRLTDFNIFIICFSLSMDILIISTMSLKNTFVYMQFHPLAYMVKLKIEMSMADLIAKVARKKEPLPTIQDSNPKNRTSGRAHTPFTRLASFSLSRGKDQIQPLPPVRNAVSFRQWSTANSDPLVSLTSHGAGTARNSVEVARSPDSPGIDANARGMYMLQEIVVETEIVDSSDTDGCRPEEAIHNRLVDDPSARQAVPTGGIWDGSASLSTFVCTGQPQPKDLDLSWADLGSGTER</sequence>
<feature type="transmembrane region" description="Helical" evidence="1">
    <location>
        <begin position="208"/>
        <end position="227"/>
    </location>
</feature>
<feature type="transmembrane region" description="Helical" evidence="1">
    <location>
        <begin position="20"/>
        <end position="41"/>
    </location>
</feature>
<organism evidence="2 3">
    <name type="scientific">Gnomoniopsis smithogilvyi</name>
    <dbReference type="NCBI Taxonomy" id="1191159"/>
    <lineage>
        <taxon>Eukaryota</taxon>
        <taxon>Fungi</taxon>
        <taxon>Dikarya</taxon>
        <taxon>Ascomycota</taxon>
        <taxon>Pezizomycotina</taxon>
        <taxon>Sordariomycetes</taxon>
        <taxon>Sordariomycetidae</taxon>
        <taxon>Diaporthales</taxon>
        <taxon>Gnomoniaceae</taxon>
        <taxon>Gnomoniopsis</taxon>
    </lineage>
</organism>
<comment type="caution">
    <text evidence="2">The sequence shown here is derived from an EMBL/GenBank/DDBJ whole genome shotgun (WGS) entry which is preliminary data.</text>
</comment>
<keyword evidence="3" id="KW-1185">Reference proteome</keyword>
<accession>A0A9W9D0G4</accession>